<evidence type="ECO:0000313" key="2">
    <source>
        <dbReference type="Proteomes" id="UP000015105"/>
    </source>
</evidence>
<sequence>MQRGCVRRSGVGGAVERIEHHSSQACISKRNQEILARASVPQLPSGMHGFRLRHLMALPLQRPGVSFAADGPSIKSSKAITAANMWVRFNKSGETG</sequence>
<proteinExistence type="predicted"/>
<keyword evidence="2" id="KW-1185">Reference proteome</keyword>
<reference evidence="2" key="1">
    <citation type="journal article" date="2014" name="Science">
        <title>Ancient hybridizations among the ancestral genomes of bread wheat.</title>
        <authorList>
            <consortium name="International Wheat Genome Sequencing Consortium,"/>
            <person name="Marcussen T."/>
            <person name="Sandve S.R."/>
            <person name="Heier L."/>
            <person name="Spannagl M."/>
            <person name="Pfeifer M."/>
            <person name="Jakobsen K.S."/>
            <person name="Wulff B.B."/>
            <person name="Steuernagel B."/>
            <person name="Mayer K.F."/>
            <person name="Olsen O.A."/>
        </authorList>
    </citation>
    <scope>NUCLEOTIDE SEQUENCE [LARGE SCALE GENOMIC DNA]</scope>
    <source>
        <strain evidence="2">cv. AL8/78</strain>
    </source>
</reference>
<dbReference type="EnsemblPlants" id="AET1Gv20673300.5">
    <property type="protein sequence ID" value="AET1Gv20673300.5"/>
    <property type="gene ID" value="AET1Gv20673300"/>
</dbReference>
<reference evidence="1" key="4">
    <citation type="submission" date="2019-03" db="UniProtKB">
        <authorList>
            <consortium name="EnsemblPlants"/>
        </authorList>
    </citation>
    <scope>IDENTIFICATION</scope>
</reference>
<organism evidence="1 2">
    <name type="scientific">Aegilops tauschii subsp. strangulata</name>
    <name type="common">Goatgrass</name>
    <dbReference type="NCBI Taxonomy" id="200361"/>
    <lineage>
        <taxon>Eukaryota</taxon>
        <taxon>Viridiplantae</taxon>
        <taxon>Streptophyta</taxon>
        <taxon>Embryophyta</taxon>
        <taxon>Tracheophyta</taxon>
        <taxon>Spermatophyta</taxon>
        <taxon>Magnoliopsida</taxon>
        <taxon>Liliopsida</taxon>
        <taxon>Poales</taxon>
        <taxon>Poaceae</taxon>
        <taxon>BOP clade</taxon>
        <taxon>Pooideae</taxon>
        <taxon>Triticodae</taxon>
        <taxon>Triticeae</taxon>
        <taxon>Triticinae</taxon>
        <taxon>Aegilops</taxon>
    </lineage>
</organism>
<accession>A0A452Z8G4</accession>
<dbReference type="Proteomes" id="UP000015105">
    <property type="component" value="Chromosome 1D"/>
</dbReference>
<name>A0A452Z8G4_AEGTS</name>
<evidence type="ECO:0000313" key="1">
    <source>
        <dbReference type="EnsemblPlants" id="AET1Gv20673300.5"/>
    </source>
</evidence>
<dbReference type="Gramene" id="AET1Gv20673300.5">
    <property type="protein sequence ID" value="AET1Gv20673300.5"/>
    <property type="gene ID" value="AET1Gv20673300"/>
</dbReference>
<dbReference type="AlphaFoldDB" id="A0A452Z8G4"/>
<reference evidence="1" key="3">
    <citation type="journal article" date="2017" name="Nature">
        <title>Genome sequence of the progenitor of the wheat D genome Aegilops tauschii.</title>
        <authorList>
            <person name="Luo M.C."/>
            <person name="Gu Y.Q."/>
            <person name="Puiu D."/>
            <person name="Wang H."/>
            <person name="Twardziok S.O."/>
            <person name="Deal K.R."/>
            <person name="Huo N."/>
            <person name="Zhu T."/>
            <person name="Wang L."/>
            <person name="Wang Y."/>
            <person name="McGuire P.E."/>
            <person name="Liu S."/>
            <person name="Long H."/>
            <person name="Ramasamy R.K."/>
            <person name="Rodriguez J.C."/>
            <person name="Van S.L."/>
            <person name="Yuan L."/>
            <person name="Wang Z."/>
            <person name="Xia Z."/>
            <person name="Xiao L."/>
            <person name="Anderson O.D."/>
            <person name="Ouyang S."/>
            <person name="Liang Y."/>
            <person name="Zimin A.V."/>
            <person name="Pertea G."/>
            <person name="Qi P."/>
            <person name="Bennetzen J.L."/>
            <person name="Dai X."/>
            <person name="Dawson M.W."/>
            <person name="Muller H.G."/>
            <person name="Kugler K."/>
            <person name="Rivarola-Duarte L."/>
            <person name="Spannagl M."/>
            <person name="Mayer K.F.X."/>
            <person name="Lu F.H."/>
            <person name="Bevan M.W."/>
            <person name="Leroy P."/>
            <person name="Li P."/>
            <person name="You F.M."/>
            <person name="Sun Q."/>
            <person name="Liu Z."/>
            <person name="Lyons E."/>
            <person name="Wicker T."/>
            <person name="Salzberg S.L."/>
            <person name="Devos K.M."/>
            <person name="Dvorak J."/>
        </authorList>
    </citation>
    <scope>NUCLEOTIDE SEQUENCE [LARGE SCALE GENOMIC DNA]</scope>
    <source>
        <strain evidence="1">cv. AL8/78</strain>
    </source>
</reference>
<reference evidence="1" key="5">
    <citation type="journal article" date="2021" name="G3 (Bethesda)">
        <title>Aegilops tauschii genome assembly Aet v5.0 features greater sequence contiguity and improved annotation.</title>
        <authorList>
            <person name="Wang L."/>
            <person name="Zhu T."/>
            <person name="Rodriguez J.C."/>
            <person name="Deal K.R."/>
            <person name="Dubcovsky J."/>
            <person name="McGuire P.E."/>
            <person name="Lux T."/>
            <person name="Spannagl M."/>
            <person name="Mayer K.F.X."/>
            <person name="Baldrich P."/>
            <person name="Meyers B.C."/>
            <person name="Huo N."/>
            <person name="Gu Y.Q."/>
            <person name="Zhou H."/>
            <person name="Devos K.M."/>
            <person name="Bennetzen J.L."/>
            <person name="Unver T."/>
            <person name="Budak H."/>
            <person name="Gulick P.J."/>
            <person name="Galiba G."/>
            <person name="Kalapos B."/>
            <person name="Nelson D.R."/>
            <person name="Li P."/>
            <person name="You F.M."/>
            <person name="Luo M.C."/>
            <person name="Dvorak J."/>
        </authorList>
    </citation>
    <scope>NUCLEOTIDE SEQUENCE [LARGE SCALE GENOMIC DNA]</scope>
    <source>
        <strain evidence="1">cv. AL8/78</strain>
    </source>
</reference>
<protein>
    <submittedName>
        <fullName evidence="1">Uncharacterized protein</fullName>
    </submittedName>
</protein>
<reference evidence="2" key="2">
    <citation type="journal article" date="2017" name="Nat. Plants">
        <title>The Aegilops tauschii genome reveals multiple impacts of transposons.</title>
        <authorList>
            <person name="Zhao G."/>
            <person name="Zou C."/>
            <person name="Li K."/>
            <person name="Wang K."/>
            <person name="Li T."/>
            <person name="Gao L."/>
            <person name="Zhang X."/>
            <person name="Wang H."/>
            <person name="Yang Z."/>
            <person name="Liu X."/>
            <person name="Jiang W."/>
            <person name="Mao L."/>
            <person name="Kong X."/>
            <person name="Jiao Y."/>
            <person name="Jia J."/>
        </authorList>
    </citation>
    <scope>NUCLEOTIDE SEQUENCE [LARGE SCALE GENOMIC DNA]</scope>
    <source>
        <strain evidence="2">cv. AL8/78</strain>
    </source>
</reference>